<evidence type="ECO:0000259" key="9">
    <source>
        <dbReference type="PROSITE" id="PS51697"/>
    </source>
</evidence>
<dbReference type="PANTHER" id="PTHR31165:SF121">
    <property type="entry name" value="PROTEIN G1-LIKE2"/>
    <property type="match status" value="1"/>
</dbReference>
<name>A0A811S0N8_9POAL</name>
<keyword evidence="11" id="KW-1185">Reference proteome</keyword>
<feature type="region of interest" description="Disordered" evidence="8">
    <location>
        <begin position="127"/>
        <end position="168"/>
    </location>
</feature>
<accession>A0A811S0N8</accession>
<keyword evidence="3" id="KW-0217">Developmental protein</keyword>
<dbReference type="PROSITE" id="PS51697">
    <property type="entry name" value="ALOG"/>
    <property type="match status" value="1"/>
</dbReference>
<dbReference type="GO" id="GO:0005634">
    <property type="term" value="C:nucleus"/>
    <property type="evidence" value="ECO:0007669"/>
    <property type="project" value="UniProtKB-SubCell"/>
</dbReference>
<keyword evidence="7" id="KW-0539">Nucleus</keyword>
<evidence type="ECO:0000313" key="10">
    <source>
        <dbReference type="EMBL" id="CAD6335877.1"/>
    </source>
</evidence>
<keyword evidence="5" id="KW-0238">DNA-binding</keyword>
<dbReference type="Pfam" id="PF04852">
    <property type="entry name" value="ALOG_dom"/>
    <property type="match status" value="1"/>
</dbReference>
<comment type="caution">
    <text evidence="10">The sequence shown here is derived from an EMBL/GenBank/DDBJ whole genome shotgun (WGS) entry which is preliminary data.</text>
</comment>
<dbReference type="GO" id="GO:0009416">
    <property type="term" value="P:response to light stimulus"/>
    <property type="evidence" value="ECO:0007669"/>
    <property type="project" value="TreeGrafter"/>
</dbReference>
<comment type="similarity">
    <text evidence="2">Belongs to the plant homeotic and developmental regulators ALOG protein family.</text>
</comment>
<keyword evidence="6" id="KW-0804">Transcription</keyword>
<feature type="compositionally biased region" description="Low complexity" evidence="8">
    <location>
        <begin position="138"/>
        <end position="161"/>
    </location>
</feature>
<reference evidence="10" key="1">
    <citation type="submission" date="2020-10" db="EMBL/GenBank/DDBJ databases">
        <authorList>
            <person name="Han B."/>
            <person name="Lu T."/>
            <person name="Zhao Q."/>
            <person name="Huang X."/>
            <person name="Zhao Y."/>
        </authorList>
    </citation>
    <scope>NUCLEOTIDE SEQUENCE</scope>
</reference>
<evidence type="ECO:0000256" key="4">
    <source>
        <dbReference type="ARBA" id="ARBA00023015"/>
    </source>
</evidence>
<evidence type="ECO:0000256" key="2">
    <source>
        <dbReference type="ARBA" id="ARBA00010308"/>
    </source>
</evidence>
<evidence type="ECO:0000313" key="11">
    <source>
        <dbReference type="Proteomes" id="UP000604825"/>
    </source>
</evidence>
<dbReference type="EMBL" id="CAJGYO010000018">
    <property type="protein sequence ID" value="CAD6335877.1"/>
    <property type="molecule type" value="Genomic_DNA"/>
</dbReference>
<comment type="subcellular location">
    <subcellularLocation>
        <location evidence="1">Nucleus</location>
    </subcellularLocation>
</comment>
<sequence>MRRRRRRRPPPRAEAAGWHEFGQYLRNYRPPLELARCSGAHVLEFLRYLDQFGKTKVHAPGCPFFGHPSPPAPCPCLMRQAWGSLDALVGRLGAAIEEHGGRPEANPIGARAVRLYVRDSQAKARGIAYEKKRRKRPSASSQSSPQAATTTPQQAAPASSPVLSDAAAERADVRVHVPDAGHHHLHQHHFFMPHPQFLHGFSLLPGNPEAVAGNGNGNGSSSASVAAGSGDEIALAAAAAHAAGSMLPLSVFN</sequence>
<evidence type="ECO:0000256" key="7">
    <source>
        <dbReference type="ARBA" id="ARBA00023242"/>
    </source>
</evidence>
<dbReference type="InterPro" id="IPR006936">
    <property type="entry name" value="ALOG_dom"/>
</dbReference>
<organism evidence="10 11">
    <name type="scientific">Miscanthus lutarioriparius</name>
    <dbReference type="NCBI Taxonomy" id="422564"/>
    <lineage>
        <taxon>Eukaryota</taxon>
        <taxon>Viridiplantae</taxon>
        <taxon>Streptophyta</taxon>
        <taxon>Embryophyta</taxon>
        <taxon>Tracheophyta</taxon>
        <taxon>Spermatophyta</taxon>
        <taxon>Magnoliopsida</taxon>
        <taxon>Liliopsida</taxon>
        <taxon>Poales</taxon>
        <taxon>Poaceae</taxon>
        <taxon>PACMAD clade</taxon>
        <taxon>Panicoideae</taxon>
        <taxon>Andropogonodae</taxon>
        <taxon>Andropogoneae</taxon>
        <taxon>Saccharinae</taxon>
        <taxon>Miscanthus</taxon>
    </lineage>
</organism>
<proteinExistence type="inferred from homology"/>
<gene>
    <name evidence="10" type="ORF">NCGR_LOCUS59975</name>
</gene>
<dbReference type="PANTHER" id="PTHR31165">
    <property type="entry name" value="PROTEIN G1-LIKE2"/>
    <property type="match status" value="1"/>
</dbReference>
<feature type="domain" description="ALOG" evidence="9">
    <location>
        <begin position="9"/>
        <end position="133"/>
    </location>
</feature>
<evidence type="ECO:0000256" key="8">
    <source>
        <dbReference type="SAM" id="MobiDB-lite"/>
    </source>
</evidence>
<dbReference type="GO" id="GO:0003677">
    <property type="term" value="F:DNA binding"/>
    <property type="evidence" value="ECO:0007669"/>
    <property type="project" value="UniProtKB-KW"/>
</dbReference>
<dbReference type="InterPro" id="IPR040222">
    <property type="entry name" value="ALOG"/>
</dbReference>
<evidence type="ECO:0000256" key="3">
    <source>
        <dbReference type="ARBA" id="ARBA00022473"/>
    </source>
</evidence>
<evidence type="ECO:0000256" key="6">
    <source>
        <dbReference type="ARBA" id="ARBA00023163"/>
    </source>
</evidence>
<evidence type="ECO:0000256" key="1">
    <source>
        <dbReference type="ARBA" id="ARBA00004123"/>
    </source>
</evidence>
<protein>
    <recommendedName>
        <fullName evidence="9">ALOG domain-containing protein</fullName>
    </recommendedName>
</protein>
<keyword evidence="4" id="KW-0805">Transcription regulation</keyword>
<evidence type="ECO:0000256" key="5">
    <source>
        <dbReference type="ARBA" id="ARBA00023125"/>
    </source>
</evidence>
<dbReference type="AlphaFoldDB" id="A0A811S0N8"/>
<dbReference type="GO" id="GO:0009299">
    <property type="term" value="P:mRNA transcription"/>
    <property type="evidence" value="ECO:0007669"/>
    <property type="project" value="TreeGrafter"/>
</dbReference>
<dbReference type="Proteomes" id="UP000604825">
    <property type="component" value="Unassembled WGS sequence"/>
</dbReference>
<dbReference type="OrthoDB" id="1906822at2759"/>